<organism evidence="3 4">
    <name type="scientific">Pedobacter cryoconitis</name>
    <dbReference type="NCBI Taxonomy" id="188932"/>
    <lineage>
        <taxon>Bacteria</taxon>
        <taxon>Pseudomonadati</taxon>
        <taxon>Bacteroidota</taxon>
        <taxon>Sphingobacteriia</taxon>
        <taxon>Sphingobacteriales</taxon>
        <taxon>Sphingobacteriaceae</taxon>
        <taxon>Pedobacter</taxon>
    </lineage>
</organism>
<keyword evidence="1 2" id="KW-0732">Signal</keyword>
<evidence type="ECO:0000313" key="4">
    <source>
        <dbReference type="Proteomes" id="UP000537204"/>
    </source>
</evidence>
<dbReference type="EMBL" id="JACHCE010000009">
    <property type="protein sequence ID" value="MBB5638641.1"/>
    <property type="molecule type" value="Genomic_DNA"/>
</dbReference>
<dbReference type="NCBIfam" id="TIGR02601">
    <property type="entry name" value="autotrns_rpt"/>
    <property type="match status" value="2"/>
</dbReference>
<gene>
    <name evidence="3" type="ORF">HDE68_004573</name>
</gene>
<dbReference type="Proteomes" id="UP000537204">
    <property type="component" value="Unassembled WGS sequence"/>
</dbReference>
<proteinExistence type="predicted"/>
<protein>
    <submittedName>
        <fullName evidence="3">Autotransporter-associated beta strand protein</fullName>
    </submittedName>
</protein>
<name>A0A7W8ZR19_9SPHI</name>
<dbReference type="InterPro" id="IPR011050">
    <property type="entry name" value="Pectin_lyase_fold/virulence"/>
</dbReference>
<comment type="caution">
    <text evidence="3">The sequence shown here is derived from an EMBL/GenBank/DDBJ whole genome shotgun (WGS) entry which is preliminary data.</text>
</comment>
<accession>A0A7W8ZR19</accession>
<evidence type="ECO:0000256" key="1">
    <source>
        <dbReference type="ARBA" id="ARBA00022729"/>
    </source>
</evidence>
<dbReference type="SUPFAM" id="SSF51126">
    <property type="entry name" value="Pectin lyase-like"/>
    <property type="match status" value="1"/>
</dbReference>
<sequence>MLKTVYLILALSYWMPVLAQSEQKQFWALNGSPAALIWDNTLSNNQIDNGSGNWDNSTRNWTFNNGISNLLWRPSATAIFGGSPGVAAAGTVTVSGTQIAQSLLFNPVASGNFTLSGGTITNNSGNIIANTSATINSVLAGTNGLTLTGTGTVTLGGTNTYTGTTTVSSGTLLLANGTSTPYTPTLSTPVVISPGATLSANIATLGINISGNISGGGTLNISGAGTQTLRLFGNNSGFTGNFSEPSVSRGIMWSDNQGAGNAANTGSAAASWDLSGLFGFIETTAAATPIVQLGALSGSNSATSIGGFSGSGTKTFQIGALNTNTTYAGSVQNNPQTSGTPVIALTKVGTGTLTLTGTANTYTGLTTVNAGTLAFPNALPSSTTWNIAVNATTAPTSASSGTMVIPASLTLLGRTINIILTGASTGFTWNAVTWSGLMIAAPALQINGTAVISGIASGGTTVTVNLGSGVTVKR</sequence>
<feature type="signal peptide" evidence="2">
    <location>
        <begin position="1"/>
        <end position="19"/>
    </location>
</feature>
<dbReference type="Pfam" id="PF12951">
    <property type="entry name" value="PATR"/>
    <property type="match status" value="2"/>
</dbReference>
<dbReference type="InterPro" id="IPR013425">
    <property type="entry name" value="Autotrns_rpt"/>
</dbReference>
<evidence type="ECO:0000313" key="3">
    <source>
        <dbReference type="EMBL" id="MBB5638641.1"/>
    </source>
</evidence>
<reference evidence="3 4" key="1">
    <citation type="submission" date="2020-08" db="EMBL/GenBank/DDBJ databases">
        <title>Genomic Encyclopedia of Type Strains, Phase IV (KMG-V): Genome sequencing to study the core and pangenomes of soil and plant-associated prokaryotes.</title>
        <authorList>
            <person name="Whitman W."/>
        </authorList>
    </citation>
    <scope>NUCLEOTIDE SEQUENCE [LARGE SCALE GENOMIC DNA]</scope>
    <source>
        <strain evidence="3 4">S3M1</strain>
    </source>
</reference>
<dbReference type="AlphaFoldDB" id="A0A7W8ZR19"/>
<evidence type="ECO:0000256" key="2">
    <source>
        <dbReference type="SAM" id="SignalP"/>
    </source>
</evidence>
<dbReference type="RefSeq" id="WP_183884450.1">
    <property type="nucleotide sequence ID" value="NZ_JACHCE010000009.1"/>
</dbReference>
<feature type="chain" id="PRO_5031379538" evidence="2">
    <location>
        <begin position="20"/>
        <end position="474"/>
    </location>
</feature>